<dbReference type="PROSITE" id="PS50835">
    <property type="entry name" value="IG_LIKE"/>
    <property type="match status" value="1"/>
</dbReference>
<reference evidence="2" key="2">
    <citation type="submission" date="2025-09" db="UniProtKB">
        <authorList>
            <consortium name="Ensembl"/>
        </authorList>
    </citation>
    <scope>IDENTIFICATION</scope>
</reference>
<dbReference type="GeneTree" id="ENSGT00940000154179"/>
<organism evidence="2 3">
    <name type="scientific">Laticauda laticaudata</name>
    <name type="common">Blue-ringed sea krait</name>
    <name type="synonym">Blue-lipped sea krait</name>
    <dbReference type="NCBI Taxonomy" id="8630"/>
    <lineage>
        <taxon>Eukaryota</taxon>
        <taxon>Metazoa</taxon>
        <taxon>Chordata</taxon>
        <taxon>Craniata</taxon>
        <taxon>Vertebrata</taxon>
        <taxon>Euteleostomi</taxon>
        <taxon>Lepidosauria</taxon>
        <taxon>Squamata</taxon>
        <taxon>Bifurcata</taxon>
        <taxon>Unidentata</taxon>
        <taxon>Episquamata</taxon>
        <taxon>Toxicofera</taxon>
        <taxon>Serpentes</taxon>
        <taxon>Colubroidea</taxon>
        <taxon>Elapidae</taxon>
        <taxon>Laticaudinae</taxon>
        <taxon>Laticauda</taxon>
    </lineage>
</organism>
<dbReference type="InterPro" id="IPR003599">
    <property type="entry name" value="Ig_sub"/>
</dbReference>
<dbReference type="InterPro" id="IPR013783">
    <property type="entry name" value="Ig-like_fold"/>
</dbReference>
<protein>
    <recommendedName>
        <fullName evidence="1">Ig-like domain-containing protein</fullName>
    </recommendedName>
</protein>
<dbReference type="SMART" id="SM00406">
    <property type="entry name" value="IGv"/>
    <property type="match status" value="1"/>
</dbReference>
<name>A0A8C5SL81_LATLA</name>
<proteinExistence type="predicted"/>
<evidence type="ECO:0000313" key="3">
    <source>
        <dbReference type="Proteomes" id="UP000694406"/>
    </source>
</evidence>
<dbReference type="SMART" id="SM00409">
    <property type="entry name" value="IG"/>
    <property type="match status" value="1"/>
</dbReference>
<dbReference type="InterPro" id="IPR013106">
    <property type="entry name" value="Ig_V-set"/>
</dbReference>
<evidence type="ECO:0000313" key="2">
    <source>
        <dbReference type="Ensembl" id="ENSLLTP00000019250.1"/>
    </source>
</evidence>
<dbReference type="Pfam" id="PF07686">
    <property type="entry name" value="V-set"/>
    <property type="match status" value="1"/>
</dbReference>
<dbReference type="AlphaFoldDB" id="A0A8C5SL81"/>
<keyword evidence="3" id="KW-1185">Reference proteome</keyword>
<reference evidence="2" key="1">
    <citation type="submission" date="2025-08" db="UniProtKB">
        <authorList>
            <consortium name="Ensembl"/>
        </authorList>
    </citation>
    <scope>IDENTIFICATION</scope>
</reference>
<dbReference type="Proteomes" id="UP000694406">
    <property type="component" value="Unplaced"/>
</dbReference>
<dbReference type="Ensembl" id="ENSLLTT00000019958.1">
    <property type="protein sequence ID" value="ENSLLTP00000019250.1"/>
    <property type="gene ID" value="ENSLLTG00000014498.1"/>
</dbReference>
<accession>A0A8C5SL81</accession>
<evidence type="ECO:0000259" key="1">
    <source>
        <dbReference type="PROSITE" id="PS50835"/>
    </source>
</evidence>
<dbReference type="InterPro" id="IPR007110">
    <property type="entry name" value="Ig-like_dom"/>
</dbReference>
<dbReference type="InterPro" id="IPR036179">
    <property type="entry name" value="Ig-like_dom_sf"/>
</dbReference>
<dbReference type="SUPFAM" id="SSF48726">
    <property type="entry name" value="Immunoglobulin"/>
    <property type="match status" value="1"/>
</dbReference>
<dbReference type="InterPro" id="IPR050150">
    <property type="entry name" value="IgV_Light_Chain"/>
</dbReference>
<sequence length="196" mass="22322">YTPDVLSQAVLTQPLKMSVPHGGEARLLCTLSSGLENHNVGWYQDKMGQGIKHLGQSLCSSRGEGILDRFTGMRSGNNGYLTIINLQAEDEANYYCYMWNNGGNPLGQSDGEVKQKLFFASSTEQGTAQRLCYWSHFRQQRVELEFMKSFGNLRSSSRITRTFFARDCFVSLSPLHSIYKYHKENILPLSTYRERI</sequence>
<dbReference type="PANTHER" id="PTHR23267">
    <property type="entry name" value="IMMUNOGLOBULIN LIGHT CHAIN"/>
    <property type="match status" value="1"/>
</dbReference>
<feature type="domain" description="Ig-like" evidence="1">
    <location>
        <begin position="3"/>
        <end position="114"/>
    </location>
</feature>
<dbReference type="Gene3D" id="2.60.40.10">
    <property type="entry name" value="Immunoglobulins"/>
    <property type="match status" value="1"/>
</dbReference>